<evidence type="ECO:0000313" key="3">
    <source>
        <dbReference type="Proteomes" id="UP001207654"/>
    </source>
</evidence>
<accession>A0ABT4AK23</accession>
<dbReference type="RefSeq" id="WP_267540564.1">
    <property type="nucleotide sequence ID" value="NZ_JAPNKA010000001.1"/>
</dbReference>
<dbReference type="PROSITE" id="PS51257">
    <property type="entry name" value="PROKAR_LIPOPROTEIN"/>
    <property type="match status" value="1"/>
</dbReference>
<dbReference type="EMBL" id="JAPNKA010000001">
    <property type="protein sequence ID" value="MCY1081985.1"/>
    <property type="molecule type" value="Genomic_DNA"/>
</dbReference>
<gene>
    <name evidence="2" type="ORF">OV287_46805</name>
</gene>
<keyword evidence="1" id="KW-0732">Signal</keyword>
<evidence type="ECO:0000313" key="2">
    <source>
        <dbReference type="EMBL" id="MCY1081985.1"/>
    </source>
</evidence>
<keyword evidence="3" id="KW-1185">Reference proteome</keyword>
<proteinExistence type="predicted"/>
<feature type="chain" id="PRO_5045249634" description="Lipoprotein" evidence="1">
    <location>
        <begin position="23"/>
        <end position="208"/>
    </location>
</feature>
<reference evidence="2 3" key="1">
    <citation type="submission" date="2022-11" db="EMBL/GenBank/DDBJ databases">
        <title>Minimal conservation of predation-associated metabolite biosynthetic gene clusters underscores biosynthetic potential of Myxococcota including descriptions for ten novel species: Archangium lansinium sp. nov., Myxococcus landrumus sp. nov., Nannocystis bai.</title>
        <authorList>
            <person name="Ahearne A."/>
            <person name="Stevens C."/>
            <person name="Phillips K."/>
        </authorList>
    </citation>
    <scope>NUCLEOTIDE SEQUENCE [LARGE SCALE GENOMIC DNA]</scope>
    <source>
        <strain evidence="2 3">MIWBW</strain>
    </source>
</reference>
<name>A0ABT4AK23_9BACT</name>
<sequence>MSRLLLLSGLILLGVGCAGSHANSRVGEPAYSLGHPDGEPLLVQGQYITGPASSLVIAEDSMRGRFRDQPVSLTWTWQEVTGAVAEHETRLELAEGDDTRIWGSFGGIPVDLTLDKEWLYGNVGGCGYALQRNEDGFVGQWSCGGPLEEDLRVAFPSPLLERSLGERASMMTLMLVNFTKTYSPSVSLARFIRPRNATVGDKTVNVQP</sequence>
<protein>
    <recommendedName>
        <fullName evidence="4">Lipoprotein</fullName>
    </recommendedName>
</protein>
<dbReference type="Proteomes" id="UP001207654">
    <property type="component" value="Unassembled WGS sequence"/>
</dbReference>
<organism evidence="2 3">
    <name type="scientific">Archangium lansingense</name>
    <dbReference type="NCBI Taxonomy" id="2995310"/>
    <lineage>
        <taxon>Bacteria</taxon>
        <taxon>Pseudomonadati</taxon>
        <taxon>Myxococcota</taxon>
        <taxon>Myxococcia</taxon>
        <taxon>Myxococcales</taxon>
        <taxon>Cystobacterineae</taxon>
        <taxon>Archangiaceae</taxon>
        <taxon>Archangium</taxon>
    </lineage>
</organism>
<comment type="caution">
    <text evidence="2">The sequence shown here is derived from an EMBL/GenBank/DDBJ whole genome shotgun (WGS) entry which is preliminary data.</text>
</comment>
<feature type="signal peptide" evidence="1">
    <location>
        <begin position="1"/>
        <end position="22"/>
    </location>
</feature>
<evidence type="ECO:0008006" key="4">
    <source>
        <dbReference type="Google" id="ProtNLM"/>
    </source>
</evidence>
<evidence type="ECO:0000256" key="1">
    <source>
        <dbReference type="SAM" id="SignalP"/>
    </source>
</evidence>